<dbReference type="PROSITE" id="PS50294">
    <property type="entry name" value="WD_REPEATS_REGION"/>
    <property type="match status" value="1"/>
</dbReference>
<comment type="caution">
    <text evidence="2">The sequence shown here is derived from an EMBL/GenBank/DDBJ whole genome shotgun (WGS) entry which is preliminary data.</text>
</comment>
<accession>A0AA38HNU2</accession>
<sequence>MTLWRYQSRPGCRLITAAIHTEDLLASPLNPLFLSPEEVNSDGFKVGCDWARVTFSPDGQYLAVGSADGSVYIWGVSSSKVEGVLKEHSSAVTATGWHPYGTMLASVDRSKKAVIWSDI</sequence>
<name>A0AA38HNU2_9CUCU</name>
<keyword evidence="3" id="KW-1185">Reference proteome</keyword>
<evidence type="ECO:0000313" key="3">
    <source>
        <dbReference type="Proteomes" id="UP001168821"/>
    </source>
</evidence>
<dbReference type="FunFam" id="2.130.10.10:FF:001153">
    <property type="entry name" value="Protein will die slowly-like protein"/>
    <property type="match status" value="1"/>
</dbReference>
<evidence type="ECO:0000313" key="2">
    <source>
        <dbReference type="EMBL" id="KAJ3640915.1"/>
    </source>
</evidence>
<organism evidence="2 3">
    <name type="scientific">Zophobas morio</name>
    <dbReference type="NCBI Taxonomy" id="2755281"/>
    <lineage>
        <taxon>Eukaryota</taxon>
        <taxon>Metazoa</taxon>
        <taxon>Ecdysozoa</taxon>
        <taxon>Arthropoda</taxon>
        <taxon>Hexapoda</taxon>
        <taxon>Insecta</taxon>
        <taxon>Pterygota</taxon>
        <taxon>Neoptera</taxon>
        <taxon>Endopterygota</taxon>
        <taxon>Coleoptera</taxon>
        <taxon>Polyphaga</taxon>
        <taxon>Cucujiformia</taxon>
        <taxon>Tenebrionidae</taxon>
        <taxon>Zophobas</taxon>
    </lineage>
</organism>
<dbReference type="SMART" id="SM00320">
    <property type="entry name" value="WD40"/>
    <property type="match status" value="2"/>
</dbReference>
<dbReference type="InterPro" id="IPR036322">
    <property type="entry name" value="WD40_repeat_dom_sf"/>
</dbReference>
<dbReference type="PROSITE" id="PS50082">
    <property type="entry name" value="WD_REPEATS_2"/>
    <property type="match status" value="2"/>
</dbReference>
<protein>
    <submittedName>
        <fullName evidence="2">Uncharacterized protein</fullName>
    </submittedName>
</protein>
<dbReference type="Proteomes" id="UP001168821">
    <property type="component" value="Unassembled WGS sequence"/>
</dbReference>
<dbReference type="InterPro" id="IPR015943">
    <property type="entry name" value="WD40/YVTN_repeat-like_dom_sf"/>
</dbReference>
<dbReference type="SUPFAM" id="SSF50978">
    <property type="entry name" value="WD40 repeat-like"/>
    <property type="match status" value="1"/>
</dbReference>
<dbReference type="Pfam" id="PF00400">
    <property type="entry name" value="WD40"/>
    <property type="match status" value="2"/>
</dbReference>
<reference evidence="2" key="1">
    <citation type="journal article" date="2023" name="G3 (Bethesda)">
        <title>Whole genome assemblies of Zophobas morio and Tenebrio molitor.</title>
        <authorList>
            <person name="Kaur S."/>
            <person name="Stinson S.A."/>
            <person name="diCenzo G.C."/>
        </authorList>
    </citation>
    <scope>NUCLEOTIDE SEQUENCE</scope>
    <source>
        <strain evidence="2">QUZm001</strain>
    </source>
</reference>
<keyword evidence="1" id="KW-0853">WD repeat</keyword>
<proteinExistence type="predicted"/>
<dbReference type="EMBL" id="JALNTZ010000009">
    <property type="protein sequence ID" value="KAJ3640915.1"/>
    <property type="molecule type" value="Genomic_DNA"/>
</dbReference>
<gene>
    <name evidence="2" type="ORF">Zmor_027448</name>
</gene>
<dbReference type="PANTHER" id="PTHR19879">
    <property type="entry name" value="TRANSCRIPTION INITIATION FACTOR TFIID"/>
    <property type="match status" value="1"/>
</dbReference>
<dbReference type="InterPro" id="IPR001680">
    <property type="entry name" value="WD40_rpt"/>
</dbReference>
<dbReference type="Gene3D" id="2.130.10.10">
    <property type="entry name" value="YVTN repeat-like/Quinoprotein amine dehydrogenase"/>
    <property type="match status" value="1"/>
</dbReference>
<feature type="repeat" description="WD" evidence="1">
    <location>
        <begin position="85"/>
        <end position="119"/>
    </location>
</feature>
<dbReference type="PANTHER" id="PTHR19879:SF9">
    <property type="entry name" value="TRANSCRIPTION INITIATION FACTOR TFIID SUBUNIT 5"/>
    <property type="match status" value="1"/>
</dbReference>
<evidence type="ECO:0000256" key="1">
    <source>
        <dbReference type="PROSITE-ProRule" id="PRU00221"/>
    </source>
</evidence>
<dbReference type="AlphaFoldDB" id="A0AA38HNU2"/>
<feature type="repeat" description="WD" evidence="1">
    <location>
        <begin position="53"/>
        <end position="84"/>
    </location>
</feature>